<sequence>MKFTLKTLNTLTLASLGLISTASFAGAADVEKNLHKLNVPDGFKVEVYAEVPGARQMALGQSTGTVFVGTRGSKVYAVVDRNKDRKADEVVTILDDLKVGNGVAMYQGNLYVAEQNRIARYAAPGFDLTLPFKEMREVIYEDLPDKAHHGWRYIDFGPDGKLYVTVGAPCNICDVEGMEATIIRMNPDGSEAEIYAEGIRNSVGMDFQPETGVLYFTDNGGDMLGDDIPPEELNAAPEKGLHFGFPYYVGGDTQHDDWKDKTPPKDVTFPVAEFQAHTAGLGMKFYTGNMFPEDFKGDVIIAQHGSWNRTEPVGYQLMRVTFDDNNQVSGQETFIDGWLQDGEAWGRPTDVLQLPDGSVLVSDDFNGVIYRVSYGEEAATSKTATHSTKTIEGLVMPESAIAHPDGRVFVTEIGEFGKQGDGKVTIVNTDGSTETLVDGLNDPKGIDMFNNILYVADVDQLVKISLDGQHEVIVEADGFPGKPVFLNDVEIDGHGNIYVSDSGDDDGKHAGIYLINTEGKVSEIINAKSGIKRPNGLLMDGYNKMLVADFGTGDLFQLDIAAAKATKVNSGFGGADGLVRDTDGFLYISDWANGKVWQLNEPKATPQLITDEYESAADIALSADGKHILMPDMKAGKLYFLPIK</sequence>
<dbReference type="Proteomes" id="UP000094379">
    <property type="component" value="Unassembled WGS sequence"/>
</dbReference>
<dbReference type="Pfam" id="PF07995">
    <property type="entry name" value="GSDH"/>
    <property type="match status" value="1"/>
</dbReference>
<feature type="chain" id="PRO_5009128673" evidence="1">
    <location>
        <begin position="28"/>
        <end position="644"/>
    </location>
</feature>
<dbReference type="InterPro" id="IPR013658">
    <property type="entry name" value="SGL"/>
</dbReference>
<organism evidence="4 5">
    <name type="scientific">Methylophaga muralis</name>
    <dbReference type="NCBI Taxonomy" id="291169"/>
    <lineage>
        <taxon>Bacteria</taxon>
        <taxon>Pseudomonadati</taxon>
        <taxon>Pseudomonadota</taxon>
        <taxon>Gammaproteobacteria</taxon>
        <taxon>Thiotrichales</taxon>
        <taxon>Piscirickettsiaceae</taxon>
        <taxon>Methylophaga</taxon>
    </lineage>
</organism>
<dbReference type="Pfam" id="PF08450">
    <property type="entry name" value="SGL"/>
    <property type="match status" value="1"/>
</dbReference>
<keyword evidence="5" id="KW-1185">Reference proteome</keyword>
<dbReference type="EC" id="2.7.11.1" evidence="4"/>
<dbReference type="EMBL" id="MCRI01000008">
    <property type="protein sequence ID" value="ODN67216.1"/>
    <property type="molecule type" value="Genomic_DNA"/>
</dbReference>
<proteinExistence type="predicted"/>
<dbReference type="PANTHER" id="PTHR33546:SF1">
    <property type="entry name" value="LARGE, MULTIFUNCTIONAL SECRETED PROTEIN"/>
    <property type="match status" value="1"/>
</dbReference>
<dbReference type="Gene3D" id="2.120.10.30">
    <property type="entry name" value="TolB, C-terminal domain"/>
    <property type="match status" value="2"/>
</dbReference>
<keyword evidence="4" id="KW-0418">Kinase</keyword>
<dbReference type="InterPro" id="IPR011042">
    <property type="entry name" value="6-blade_b-propeller_TolB-like"/>
</dbReference>
<gene>
    <name evidence="4" type="primary">pknD</name>
    <name evidence="4" type="ORF">A9E74_01120</name>
</gene>
<dbReference type="SUPFAM" id="SSF63829">
    <property type="entry name" value="Calcium-dependent phosphotriesterase"/>
    <property type="match status" value="1"/>
</dbReference>
<dbReference type="GO" id="GO:0004674">
    <property type="term" value="F:protein serine/threonine kinase activity"/>
    <property type="evidence" value="ECO:0007669"/>
    <property type="project" value="UniProtKB-EC"/>
</dbReference>
<name>A0A1E3GUG5_9GAMM</name>
<dbReference type="RefSeq" id="WP_069295627.1">
    <property type="nucleotide sequence ID" value="NZ_MCRI01000008.1"/>
</dbReference>
<dbReference type="PATRIC" id="fig|291169.3.peg.1124"/>
<dbReference type="SUPFAM" id="SSF50952">
    <property type="entry name" value="Soluble quinoprotein glucose dehydrogenase"/>
    <property type="match status" value="1"/>
</dbReference>
<protein>
    <submittedName>
        <fullName evidence="4">Serine/threonine-protein kinase PknD</fullName>
        <ecNumber evidence="4">2.7.11.1</ecNumber>
    </submittedName>
</protein>
<accession>A0A1E3GUG5</accession>
<dbReference type="PANTHER" id="PTHR33546">
    <property type="entry name" value="LARGE, MULTIFUNCTIONAL SECRETED PROTEIN-RELATED"/>
    <property type="match status" value="1"/>
</dbReference>
<dbReference type="STRING" id="291169.A9E74_01120"/>
<evidence type="ECO:0000259" key="3">
    <source>
        <dbReference type="Pfam" id="PF08450"/>
    </source>
</evidence>
<evidence type="ECO:0000313" key="4">
    <source>
        <dbReference type="EMBL" id="ODN67216.1"/>
    </source>
</evidence>
<feature type="domain" description="Glucose/Sorbosone dehydrogenase" evidence="2">
    <location>
        <begin position="136"/>
        <end position="370"/>
    </location>
</feature>
<dbReference type="InterPro" id="IPR012938">
    <property type="entry name" value="Glc/Sorbosone_DH"/>
</dbReference>
<evidence type="ECO:0000259" key="2">
    <source>
        <dbReference type="Pfam" id="PF07995"/>
    </source>
</evidence>
<dbReference type="AlphaFoldDB" id="A0A1E3GUG5"/>
<comment type="caution">
    <text evidence="4">The sequence shown here is derived from an EMBL/GenBank/DDBJ whole genome shotgun (WGS) entry which is preliminary data.</text>
</comment>
<dbReference type="InterPro" id="IPR011041">
    <property type="entry name" value="Quinoprot_gluc/sorb_DH_b-prop"/>
</dbReference>
<feature type="domain" description="SMP-30/Gluconolactonase/LRE-like region" evidence="3">
    <location>
        <begin position="468"/>
        <end position="601"/>
    </location>
</feature>
<evidence type="ECO:0000256" key="1">
    <source>
        <dbReference type="SAM" id="SignalP"/>
    </source>
</evidence>
<reference evidence="4 5" key="1">
    <citation type="submission" date="2016-07" db="EMBL/GenBank/DDBJ databases">
        <title>Draft Genome Sequence of Methylophaga muralis Bur 1.</title>
        <authorList>
            <person name="Vasilenko O.V."/>
            <person name="Doronina N.V."/>
            <person name="Shmareva M.N."/>
            <person name="Tarlachkov S.V."/>
            <person name="Mustakhimov I."/>
            <person name="Trotsenko Y.A."/>
        </authorList>
    </citation>
    <scope>NUCLEOTIDE SEQUENCE [LARGE SCALE GENOMIC DNA]</scope>
    <source>
        <strain evidence="4 5">Bur 1</strain>
    </source>
</reference>
<keyword evidence="4" id="KW-0808">Transferase</keyword>
<keyword evidence="1" id="KW-0732">Signal</keyword>
<evidence type="ECO:0000313" key="5">
    <source>
        <dbReference type="Proteomes" id="UP000094379"/>
    </source>
</evidence>
<feature type="signal peptide" evidence="1">
    <location>
        <begin position="1"/>
        <end position="27"/>
    </location>
</feature>